<reference evidence="1 2" key="1">
    <citation type="submission" date="2015-01" db="EMBL/GenBank/DDBJ databases">
        <title>Jeotgalibacillus campisalis genome sequencing.</title>
        <authorList>
            <person name="Goh K.M."/>
            <person name="Chan K.-G."/>
            <person name="Yaakop A.S."/>
            <person name="Ee R."/>
            <person name="Gan H.M."/>
            <person name="Chan C.S."/>
        </authorList>
    </citation>
    <scope>NUCLEOTIDE SEQUENCE [LARGE SCALE GENOMIC DNA]</scope>
    <source>
        <strain evidence="1 2">SF-57</strain>
    </source>
</reference>
<proteinExistence type="predicted"/>
<accession>A0A0C2RDK3</accession>
<dbReference type="AlphaFoldDB" id="A0A0C2RDK3"/>
<gene>
    <name evidence="1" type="ORF">KR50_13810</name>
</gene>
<comment type="caution">
    <text evidence="1">The sequence shown here is derived from an EMBL/GenBank/DDBJ whole genome shotgun (WGS) entry which is preliminary data.</text>
</comment>
<name>A0A0C2RDK3_9BACL</name>
<sequence>MQKRELDPSIEETYEDHQLIEQITPWELKEIKSMPAATSNEILLNSKLKKTVQDIVRESKPNILKKATGKQLFEITFAPEILEGLKNGKYNLMDSNQVQGGKRAIARDHKGKLVGHGNLSKYKNLKGIATNALTVAVSQEHLQEIREELTTIKNGLESLKAIELDKHYALAEGVLDYYQRVSSFYQETNTIPEKIQTELEQVYVQSLQSVRALIKMTNTFSNDIEKLKGSVFWKTEKQVNALISIAKEFEKIQKYQTQHFRNLMVFIKFCELSGEPDNVVASNLTKINELIQENVSVANKVINEGRAYSRFFEAKLRTLGHISGQKSKMEEMLNFLEEITPKEEIKNTIHIPPRTMIIELVDGKVKSLNKVSN</sequence>
<dbReference type="Proteomes" id="UP000031972">
    <property type="component" value="Unassembled WGS sequence"/>
</dbReference>
<keyword evidence="2" id="KW-1185">Reference proteome</keyword>
<dbReference type="EMBL" id="JXRR01000013">
    <property type="protein sequence ID" value="KIL48345.1"/>
    <property type="molecule type" value="Genomic_DNA"/>
</dbReference>
<protein>
    <submittedName>
        <fullName evidence="1">Uncharacterized protein</fullName>
    </submittedName>
</protein>
<dbReference type="PATRIC" id="fig|220754.4.peg.1406"/>
<organism evidence="1 2">
    <name type="scientific">Jeotgalibacillus campisalis</name>
    <dbReference type="NCBI Taxonomy" id="220754"/>
    <lineage>
        <taxon>Bacteria</taxon>
        <taxon>Bacillati</taxon>
        <taxon>Bacillota</taxon>
        <taxon>Bacilli</taxon>
        <taxon>Bacillales</taxon>
        <taxon>Caryophanaceae</taxon>
        <taxon>Jeotgalibacillus</taxon>
    </lineage>
</organism>
<evidence type="ECO:0000313" key="2">
    <source>
        <dbReference type="Proteomes" id="UP000031972"/>
    </source>
</evidence>
<evidence type="ECO:0000313" key="1">
    <source>
        <dbReference type="EMBL" id="KIL48345.1"/>
    </source>
</evidence>